<keyword evidence="1" id="KW-0805">Transcription regulation</keyword>
<dbReference type="PANTHER" id="PTHR13864">
    <property type="entry name" value="T-CELL ACUTE LYMPHOCYTIC LEUKEMIA/STEM CELL LEUKEMIA-RELATED"/>
    <property type="match status" value="1"/>
</dbReference>
<dbReference type="InterPro" id="IPR011598">
    <property type="entry name" value="bHLH_dom"/>
</dbReference>
<keyword evidence="3" id="KW-0804">Transcription</keyword>
<dbReference type="EMBL" id="JAZGQO010000008">
    <property type="protein sequence ID" value="KAK6179713.1"/>
    <property type="molecule type" value="Genomic_DNA"/>
</dbReference>
<reference evidence="6 7" key="1">
    <citation type="submission" date="2024-01" db="EMBL/GenBank/DDBJ databases">
        <title>The genome of the rayed Mediterranean limpet Patella caerulea (Linnaeus, 1758).</title>
        <authorList>
            <person name="Anh-Thu Weber A."/>
            <person name="Halstead-Nussloch G."/>
        </authorList>
    </citation>
    <scope>NUCLEOTIDE SEQUENCE [LARGE SCALE GENOMIC DNA]</scope>
    <source>
        <strain evidence="6">AATW-2023a</strain>
        <tissue evidence="6">Whole specimen</tissue>
    </source>
</reference>
<evidence type="ECO:0000256" key="2">
    <source>
        <dbReference type="ARBA" id="ARBA00023125"/>
    </source>
</evidence>
<feature type="compositionally biased region" description="Basic and acidic residues" evidence="4">
    <location>
        <begin position="15"/>
        <end position="27"/>
    </location>
</feature>
<dbReference type="SUPFAM" id="SSF47459">
    <property type="entry name" value="HLH, helix-loop-helix DNA-binding domain"/>
    <property type="match status" value="1"/>
</dbReference>
<dbReference type="Proteomes" id="UP001347796">
    <property type="component" value="Unassembled WGS sequence"/>
</dbReference>
<dbReference type="GO" id="GO:0000978">
    <property type="term" value="F:RNA polymerase II cis-regulatory region sequence-specific DNA binding"/>
    <property type="evidence" value="ECO:0007669"/>
    <property type="project" value="TreeGrafter"/>
</dbReference>
<gene>
    <name evidence="6" type="ORF">SNE40_012015</name>
</gene>
<evidence type="ECO:0000313" key="7">
    <source>
        <dbReference type="Proteomes" id="UP001347796"/>
    </source>
</evidence>
<comment type="caution">
    <text evidence="6">The sequence shown here is derived from an EMBL/GenBank/DDBJ whole genome shotgun (WGS) entry which is preliminary data.</text>
</comment>
<dbReference type="Gene3D" id="4.10.280.10">
    <property type="entry name" value="Helix-loop-helix DNA-binding domain"/>
    <property type="match status" value="1"/>
</dbReference>
<proteinExistence type="predicted"/>
<sequence length="260" mass="29528">MKMDIGDDGSPGKPLYREKEIDDKSSDVTEENLADDFRYLSSATIDSIEEDTLRHDLEEVDDNVFTTEANETDIKESGFICLQNMPYPLIPPRSIFLNSSPAAFGSRGINLAARSSRRRYNSSISHTPPVRKQVRRMFTNGRERWRQQNVNGAFAELRKLVPSHPPDKKLSKNEILRLSIKYIKLLSKVLEFQKQNDTDDNSDTSDDSKCLKLSIETGDQSRDIPHHSFTDISLSPTSSTCSFYEDGVQDMKYDMETSSA</sequence>
<dbReference type="AlphaFoldDB" id="A0AAN8PQ28"/>
<dbReference type="CDD" id="cd19708">
    <property type="entry name" value="bHLH_TS_dHLH3B_like"/>
    <property type="match status" value="1"/>
</dbReference>
<accession>A0AAN8PQ28</accession>
<dbReference type="InterPro" id="IPR040238">
    <property type="entry name" value="TAL-like"/>
</dbReference>
<evidence type="ECO:0000259" key="5">
    <source>
        <dbReference type="PROSITE" id="PS50888"/>
    </source>
</evidence>
<evidence type="ECO:0000256" key="3">
    <source>
        <dbReference type="ARBA" id="ARBA00023163"/>
    </source>
</evidence>
<dbReference type="GO" id="GO:0046983">
    <property type="term" value="F:protein dimerization activity"/>
    <property type="evidence" value="ECO:0007669"/>
    <property type="project" value="InterPro"/>
</dbReference>
<dbReference type="SMART" id="SM00353">
    <property type="entry name" value="HLH"/>
    <property type="match status" value="1"/>
</dbReference>
<keyword evidence="2" id="KW-0238">DNA-binding</keyword>
<name>A0AAN8PQ28_PATCE</name>
<evidence type="ECO:0000256" key="4">
    <source>
        <dbReference type="SAM" id="MobiDB-lite"/>
    </source>
</evidence>
<dbReference type="GO" id="GO:0000981">
    <property type="term" value="F:DNA-binding transcription factor activity, RNA polymerase II-specific"/>
    <property type="evidence" value="ECO:0007669"/>
    <property type="project" value="InterPro"/>
</dbReference>
<protein>
    <recommendedName>
        <fullName evidence="5">BHLH domain-containing protein</fullName>
    </recommendedName>
</protein>
<feature type="domain" description="BHLH" evidence="5">
    <location>
        <begin position="134"/>
        <end position="186"/>
    </location>
</feature>
<dbReference type="FunFam" id="4.10.280.10:FF:000015">
    <property type="entry name" value="T-cell acute lymphocytic leukemia 1"/>
    <property type="match status" value="1"/>
</dbReference>
<evidence type="ECO:0000313" key="6">
    <source>
        <dbReference type="EMBL" id="KAK6179713.1"/>
    </source>
</evidence>
<organism evidence="6 7">
    <name type="scientific">Patella caerulea</name>
    <name type="common">Rayed Mediterranean limpet</name>
    <dbReference type="NCBI Taxonomy" id="87958"/>
    <lineage>
        <taxon>Eukaryota</taxon>
        <taxon>Metazoa</taxon>
        <taxon>Spiralia</taxon>
        <taxon>Lophotrochozoa</taxon>
        <taxon>Mollusca</taxon>
        <taxon>Gastropoda</taxon>
        <taxon>Patellogastropoda</taxon>
        <taxon>Patelloidea</taxon>
        <taxon>Patellidae</taxon>
        <taxon>Patella</taxon>
    </lineage>
</organism>
<feature type="region of interest" description="Disordered" evidence="4">
    <location>
        <begin position="1"/>
        <end position="28"/>
    </location>
</feature>
<dbReference type="Pfam" id="PF00010">
    <property type="entry name" value="HLH"/>
    <property type="match status" value="1"/>
</dbReference>
<keyword evidence="7" id="KW-1185">Reference proteome</keyword>
<dbReference type="PANTHER" id="PTHR13864:SF15">
    <property type="entry name" value="T-CELL ACUTE LYMPHOCYTIC LEUKEMIA PROTEIN 1 HOMOLOG-RELATED"/>
    <property type="match status" value="1"/>
</dbReference>
<dbReference type="PROSITE" id="PS50888">
    <property type="entry name" value="BHLH"/>
    <property type="match status" value="1"/>
</dbReference>
<evidence type="ECO:0000256" key="1">
    <source>
        <dbReference type="ARBA" id="ARBA00023015"/>
    </source>
</evidence>
<dbReference type="InterPro" id="IPR036638">
    <property type="entry name" value="HLH_DNA-bd_sf"/>
</dbReference>